<feature type="binding site" evidence="11">
    <location>
        <begin position="159"/>
        <end position="166"/>
    </location>
    <ligand>
        <name>UMP</name>
        <dbReference type="ChEBI" id="CHEBI:57865"/>
    </ligand>
</feature>
<dbReference type="HAMAP" id="MF_01220_B">
    <property type="entry name" value="PyrH_B"/>
    <property type="match status" value="1"/>
</dbReference>
<dbReference type="GO" id="GO:0044210">
    <property type="term" value="P:'de novo' CTP biosynthetic process"/>
    <property type="evidence" value="ECO:0007669"/>
    <property type="project" value="UniProtKB-UniRule"/>
</dbReference>
<proteinExistence type="inferred from homology"/>
<evidence type="ECO:0000256" key="4">
    <source>
        <dbReference type="ARBA" id="ARBA00022490"/>
    </source>
</evidence>
<evidence type="ECO:0000256" key="9">
    <source>
        <dbReference type="ARBA" id="ARBA00022975"/>
    </source>
</evidence>
<dbReference type="Gene3D" id="3.40.1160.10">
    <property type="entry name" value="Acetylglutamate kinase-like"/>
    <property type="match status" value="1"/>
</dbReference>
<dbReference type="EC" id="2.7.4.22" evidence="11"/>
<dbReference type="Proteomes" id="UP000319516">
    <property type="component" value="Unassembled WGS sequence"/>
</dbReference>
<evidence type="ECO:0000256" key="11">
    <source>
        <dbReference type="HAMAP-Rule" id="MF_01220"/>
    </source>
</evidence>
<keyword evidence="15" id="KW-1185">Reference proteome</keyword>
<dbReference type="GO" id="GO:0005524">
    <property type="term" value="F:ATP binding"/>
    <property type="evidence" value="ECO:0007669"/>
    <property type="project" value="UniProtKB-KW"/>
</dbReference>
<evidence type="ECO:0000256" key="1">
    <source>
        <dbReference type="ARBA" id="ARBA00004496"/>
    </source>
</evidence>
<sequence length="264" mass="28406">MTASISMPEEAVITHPAESPVRPDEGNHPGTRRVLLKLSGEAFGGGKVGLDPDVVRGIARQIATVAREGVQIAVVVGGGNFFRGAQLQQRGMERSRADYMGMLGTVMNCLALQDFLEHEGVETRVQTAITMGQVAEPYIPRRAIRHMEKGRVVIFGAGAGMPYFSTDTVSAQRALEIKCDAVLMSKHGVDGVYTADPRTDPEARKLETLTYADALSRNLKVVDAAAFSLCMENDLPMLVFGMDGEDSIARAVRGEKIGTLVTAE</sequence>
<evidence type="ECO:0000256" key="2">
    <source>
        <dbReference type="ARBA" id="ARBA00004791"/>
    </source>
</evidence>
<dbReference type="Pfam" id="PF00696">
    <property type="entry name" value="AA_kinase"/>
    <property type="match status" value="1"/>
</dbReference>
<feature type="binding site" evidence="11">
    <location>
        <position position="98"/>
    </location>
    <ligand>
        <name>UMP</name>
        <dbReference type="ChEBI" id="CHEBI:57865"/>
    </ligand>
</feature>
<dbReference type="PANTHER" id="PTHR42833">
    <property type="entry name" value="URIDYLATE KINASE"/>
    <property type="match status" value="1"/>
</dbReference>
<organism evidence="14 15">
    <name type="scientific">Ornithinicoccus hortensis</name>
    <dbReference type="NCBI Taxonomy" id="82346"/>
    <lineage>
        <taxon>Bacteria</taxon>
        <taxon>Bacillati</taxon>
        <taxon>Actinomycetota</taxon>
        <taxon>Actinomycetes</taxon>
        <taxon>Micrococcales</taxon>
        <taxon>Intrasporangiaceae</taxon>
        <taxon>Ornithinicoccus</taxon>
    </lineage>
</organism>
<dbReference type="FunFam" id="3.40.1160.10:FF:000001">
    <property type="entry name" value="Uridylate kinase"/>
    <property type="match status" value="1"/>
</dbReference>
<keyword evidence="8 11" id="KW-0067">ATP-binding</keyword>
<comment type="activity regulation">
    <text evidence="11">Inhibited by UTP.</text>
</comment>
<dbReference type="CDD" id="cd04254">
    <property type="entry name" value="AAK_UMPK-PyrH-Ec"/>
    <property type="match status" value="1"/>
</dbReference>
<feature type="region of interest" description="Disordered" evidence="12">
    <location>
        <begin position="1"/>
        <end position="30"/>
    </location>
</feature>
<accession>A0A542YRP4</accession>
<comment type="pathway">
    <text evidence="2 11">Pyrimidine metabolism; CTP biosynthesis via de novo pathway; UDP from UMP (UMPK route): step 1/1.</text>
</comment>
<dbReference type="PIRSF" id="PIRSF005650">
    <property type="entry name" value="Uridylate_kin"/>
    <property type="match status" value="1"/>
</dbReference>
<comment type="caution">
    <text evidence="11">Lacks conserved residue(s) required for the propagation of feature annotation.</text>
</comment>
<gene>
    <name evidence="11" type="primary">pyrH</name>
    <name evidence="14" type="ORF">FB467_1890</name>
</gene>
<keyword evidence="9 11" id="KW-0665">Pyrimidine biosynthesis</keyword>
<evidence type="ECO:0000313" key="14">
    <source>
        <dbReference type="EMBL" id="TQL50773.1"/>
    </source>
</evidence>
<evidence type="ECO:0000256" key="3">
    <source>
        <dbReference type="ARBA" id="ARBA00007614"/>
    </source>
</evidence>
<evidence type="ECO:0000259" key="13">
    <source>
        <dbReference type="Pfam" id="PF00696"/>
    </source>
</evidence>
<dbReference type="InterPro" id="IPR001048">
    <property type="entry name" value="Asp/Glu/Uridylate_kinase"/>
</dbReference>
<feature type="domain" description="Aspartate/glutamate/uridylate kinase" evidence="13">
    <location>
        <begin position="33"/>
        <end position="240"/>
    </location>
</feature>
<evidence type="ECO:0000313" key="15">
    <source>
        <dbReference type="Proteomes" id="UP000319516"/>
    </source>
</evidence>
<evidence type="ECO:0000256" key="6">
    <source>
        <dbReference type="ARBA" id="ARBA00022741"/>
    </source>
</evidence>
<comment type="function">
    <text evidence="11">Catalyzes the reversible phosphorylation of UMP to UDP.</text>
</comment>
<keyword evidence="5 11" id="KW-0808">Transferase</keyword>
<dbReference type="SUPFAM" id="SSF53633">
    <property type="entry name" value="Carbamate kinase-like"/>
    <property type="match status" value="1"/>
</dbReference>
<dbReference type="GO" id="GO:0005737">
    <property type="term" value="C:cytoplasm"/>
    <property type="evidence" value="ECO:0007669"/>
    <property type="project" value="UniProtKB-SubCell"/>
</dbReference>
<comment type="caution">
    <text evidence="14">The sequence shown here is derived from an EMBL/GenBank/DDBJ whole genome shotgun (WGS) entry which is preliminary data.</text>
</comment>
<dbReference type="InterPro" id="IPR011817">
    <property type="entry name" value="Uridylate_kinase"/>
</dbReference>
<evidence type="ECO:0000256" key="8">
    <source>
        <dbReference type="ARBA" id="ARBA00022840"/>
    </source>
</evidence>
<dbReference type="UniPathway" id="UPA00159">
    <property type="reaction ID" value="UER00275"/>
</dbReference>
<dbReference type="NCBIfam" id="TIGR02075">
    <property type="entry name" value="pyrH_bact"/>
    <property type="match status" value="1"/>
</dbReference>
<name>A0A542YRP4_9MICO</name>
<feature type="binding site" evidence="11">
    <location>
        <position position="78"/>
    </location>
    <ligand>
        <name>UMP</name>
        <dbReference type="ChEBI" id="CHEBI:57865"/>
    </ligand>
</feature>
<comment type="catalytic activity">
    <reaction evidence="10 11">
        <text>UMP + ATP = UDP + ADP</text>
        <dbReference type="Rhea" id="RHEA:24400"/>
        <dbReference type="ChEBI" id="CHEBI:30616"/>
        <dbReference type="ChEBI" id="CHEBI:57865"/>
        <dbReference type="ChEBI" id="CHEBI:58223"/>
        <dbReference type="ChEBI" id="CHEBI:456216"/>
        <dbReference type="EC" id="2.7.4.22"/>
    </reaction>
</comment>
<keyword evidence="7 11" id="KW-0418">Kinase</keyword>
<feature type="binding site" evidence="11">
    <location>
        <position position="193"/>
    </location>
    <ligand>
        <name>ATP</name>
        <dbReference type="ChEBI" id="CHEBI:30616"/>
    </ligand>
</feature>
<feature type="binding site" evidence="11">
    <location>
        <position position="79"/>
    </location>
    <ligand>
        <name>ATP</name>
        <dbReference type="ChEBI" id="CHEBI:30616"/>
    </ligand>
</feature>
<comment type="subunit">
    <text evidence="11">Homohexamer.</text>
</comment>
<keyword evidence="6 11" id="KW-0547">Nucleotide-binding</keyword>
<evidence type="ECO:0000256" key="12">
    <source>
        <dbReference type="SAM" id="MobiDB-lite"/>
    </source>
</evidence>
<dbReference type="InterPro" id="IPR036393">
    <property type="entry name" value="AceGlu_kinase-like_sf"/>
</dbReference>
<dbReference type="GO" id="GO:0033862">
    <property type="term" value="F:UMP kinase activity"/>
    <property type="evidence" value="ECO:0007669"/>
    <property type="project" value="UniProtKB-EC"/>
</dbReference>
<dbReference type="GO" id="GO:0006225">
    <property type="term" value="P:UDP biosynthetic process"/>
    <property type="evidence" value="ECO:0007669"/>
    <property type="project" value="TreeGrafter"/>
</dbReference>
<keyword evidence="4 11" id="KW-0963">Cytoplasm</keyword>
<protein>
    <recommendedName>
        <fullName evidence="11">Uridylate kinase</fullName>
        <shortName evidence="11">UK</shortName>
        <ecNumber evidence="11">2.7.4.22</ecNumber>
    </recommendedName>
    <alternativeName>
        <fullName evidence="11">Uridine monophosphate kinase</fullName>
        <shortName evidence="11">UMP kinase</shortName>
        <shortName evidence="11">UMPK</shortName>
    </alternativeName>
</protein>
<evidence type="ECO:0000256" key="10">
    <source>
        <dbReference type="ARBA" id="ARBA00047767"/>
    </source>
</evidence>
<feature type="binding site" evidence="11">
    <location>
        <position position="83"/>
    </location>
    <ligand>
        <name>ATP</name>
        <dbReference type="ChEBI" id="CHEBI:30616"/>
    </ligand>
</feature>
<evidence type="ECO:0000256" key="5">
    <source>
        <dbReference type="ARBA" id="ARBA00022679"/>
    </source>
</evidence>
<feature type="binding site" evidence="11">
    <location>
        <begin position="37"/>
        <end position="40"/>
    </location>
    <ligand>
        <name>ATP</name>
        <dbReference type="ChEBI" id="CHEBI:30616"/>
    </ligand>
</feature>
<comment type="similarity">
    <text evidence="3 11">Belongs to the UMP kinase family.</text>
</comment>
<dbReference type="RefSeq" id="WP_228393461.1">
    <property type="nucleotide sequence ID" value="NZ_BAAAIK010000002.1"/>
</dbReference>
<dbReference type="EMBL" id="VFOP01000001">
    <property type="protein sequence ID" value="TQL50773.1"/>
    <property type="molecule type" value="Genomic_DNA"/>
</dbReference>
<feature type="binding site" evidence="11">
    <location>
        <position position="196"/>
    </location>
    <ligand>
        <name>ATP</name>
        <dbReference type="ChEBI" id="CHEBI:30616"/>
    </ligand>
</feature>
<dbReference type="InterPro" id="IPR015963">
    <property type="entry name" value="Uridylate_kinase_bac"/>
</dbReference>
<dbReference type="PANTHER" id="PTHR42833:SF4">
    <property type="entry name" value="URIDYLATE KINASE PUMPKIN, CHLOROPLASTIC"/>
    <property type="match status" value="1"/>
</dbReference>
<dbReference type="AlphaFoldDB" id="A0A542YRP4"/>
<reference evidence="14 15" key="1">
    <citation type="submission" date="2019-06" db="EMBL/GenBank/DDBJ databases">
        <title>Sequencing the genomes of 1000 actinobacteria strains.</title>
        <authorList>
            <person name="Klenk H.-P."/>
        </authorList>
    </citation>
    <scope>NUCLEOTIDE SEQUENCE [LARGE SCALE GENOMIC DNA]</scope>
    <source>
        <strain evidence="14 15">DSM 12335</strain>
    </source>
</reference>
<evidence type="ECO:0000256" key="7">
    <source>
        <dbReference type="ARBA" id="ARBA00022777"/>
    </source>
</evidence>
<comment type="subcellular location">
    <subcellularLocation>
        <location evidence="1 11">Cytoplasm</location>
    </subcellularLocation>
</comment>